<proteinExistence type="inferred from homology"/>
<dbReference type="EMBL" id="JAHQCR010000017">
    <property type="protein sequence ID" value="MBU9720525.1"/>
    <property type="molecule type" value="Genomic_DNA"/>
</dbReference>
<dbReference type="Gene3D" id="1.10.287.1260">
    <property type="match status" value="1"/>
</dbReference>
<dbReference type="PANTHER" id="PTHR43634:SF2">
    <property type="entry name" value="LOW CONDUCTANCE MECHANOSENSITIVE CHANNEL YNAI"/>
    <property type="match status" value="1"/>
</dbReference>
<dbReference type="Pfam" id="PF00924">
    <property type="entry name" value="MS_channel_2nd"/>
    <property type="match status" value="1"/>
</dbReference>
<comment type="caution">
    <text evidence="11">The sequence shown here is derived from an EMBL/GenBank/DDBJ whole genome shotgun (WGS) entry which is preliminary data.</text>
</comment>
<dbReference type="SUPFAM" id="SSF50182">
    <property type="entry name" value="Sm-like ribonucleoproteins"/>
    <property type="match status" value="1"/>
</dbReference>
<feature type="domain" description="Mechanosensitive ion channel MscS" evidence="8">
    <location>
        <begin position="191"/>
        <end position="257"/>
    </location>
</feature>
<dbReference type="InterPro" id="IPR010920">
    <property type="entry name" value="LSM_dom_sf"/>
</dbReference>
<evidence type="ECO:0000256" key="4">
    <source>
        <dbReference type="ARBA" id="ARBA00022692"/>
    </source>
</evidence>
<evidence type="ECO:0000313" key="11">
    <source>
        <dbReference type="EMBL" id="MBU9720525.1"/>
    </source>
</evidence>
<dbReference type="Pfam" id="PF21088">
    <property type="entry name" value="MS_channel_1st"/>
    <property type="match status" value="1"/>
</dbReference>
<evidence type="ECO:0000259" key="10">
    <source>
        <dbReference type="Pfam" id="PF21088"/>
    </source>
</evidence>
<evidence type="ECO:0000259" key="9">
    <source>
        <dbReference type="Pfam" id="PF21082"/>
    </source>
</evidence>
<keyword evidence="12" id="KW-1185">Reference proteome</keyword>
<feature type="transmembrane region" description="Helical" evidence="7">
    <location>
        <begin position="142"/>
        <end position="165"/>
    </location>
</feature>
<evidence type="ECO:0000256" key="6">
    <source>
        <dbReference type="ARBA" id="ARBA00023136"/>
    </source>
</evidence>
<dbReference type="InterPro" id="IPR006685">
    <property type="entry name" value="MscS_channel_2nd"/>
</dbReference>
<evidence type="ECO:0000256" key="1">
    <source>
        <dbReference type="ARBA" id="ARBA00004651"/>
    </source>
</evidence>
<gene>
    <name evidence="11" type="ORF">KS407_03585</name>
</gene>
<feature type="domain" description="Mechanosensitive ion channel transmembrane helices 2/3" evidence="10">
    <location>
        <begin position="149"/>
        <end position="190"/>
    </location>
</feature>
<reference evidence="11 12" key="1">
    <citation type="submission" date="2021-06" db="EMBL/GenBank/DDBJ databases">
        <title>Bacillus sp. RD4P76, an endophyte from a halophyte.</title>
        <authorList>
            <person name="Sun J.-Q."/>
        </authorList>
    </citation>
    <scope>NUCLEOTIDE SEQUENCE [LARGE SCALE GENOMIC DNA]</scope>
    <source>
        <strain evidence="11 12">JCM 17098</strain>
    </source>
</reference>
<dbReference type="Gene3D" id="3.30.70.100">
    <property type="match status" value="1"/>
</dbReference>
<keyword evidence="4 7" id="KW-0812">Transmembrane</keyword>
<evidence type="ECO:0000256" key="2">
    <source>
        <dbReference type="ARBA" id="ARBA00008017"/>
    </source>
</evidence>
<evidence type="ECO:0000259" key="8">
    <source>
        <dbReference type="Pfam" id="PF00924"/>
    </source>
</evidence>
<name>A0ABS6JTQ7_9BACI</name>
<accession>A0ABS6JTQ7</accession>
<dbReference type="PANTHER" id="PTHR43634">
    <property type="entry name" value="OW CONDUCTANCE MECHANOSENSITIVE CHANNEL"/>
    <property type="match status" value="1"/>
</dbReference>
<dbReference type="SUPFAM" id="SSF82861">
    <property type="entry name" value="Mechanosensitive channel protein MscS (YggB), transmembrane region"/>
    <property type="match status" value="1"/>
</dbReference>
<dbReference type="SUPFAM" id="SSF82689">
    <property type="entry name" value="Mechanosensitive channel protein MscS (YggB), C-terminal domain"/>
    <property type="match status" value="1"/>
</dbReference>
<dbReference type="RefSeq" id="WP_088075877.1">
    <property type="nucleotide sequence ID" value="NZ_JAHQCR010000017.1"/>
</dbReference>
<dbReference type="InterPro" id="IPR023408">
    <property type="entry name" value="MscS_beta-dom_sf"/>
</dbReference>
<dbReference type="InterPro" id="IPR049278">
    <property type="entry name" value="MS_channel_C"/>
</dbReference>
<evidence type="ECO:0000256" key="3">
    <source>
        <dbReference type="ARBA" id="ARBA00022475"/>
    </source>
</evidence>
<feature type="transmembrane region" description="Helical" evidence="7">
    <location>
        <begin position="75"/>
        <end position="91"/>
    </location>
</feature>
<dbReference type="Proteomes" id="UP000790580">
    <property type="component" value="Unassembled WGS sequence"/>
</dbReference>
<keyword evidence="5 7" id="KW-1133">Transmembrane helix</keyword>
<evidence type="ECO:0000313" key="12">
    <source>
        <dbReference type="Proteomes" id="UP000790580"/>
    </source>
</evidence>
<protein>
    <submittedName>
        <fullName evidence="11">Mechanosensitive ion channel family protein</fullName>
    </submittedName>
</protein>
<sequence>MPENIPESPEAITTIISSWQKVSWEEIGIAIGIILIFLVFRKILTKYLYKLILRFSRKAPTDVITNILLAFEKPIRVFFVIIGFYVAYLYLPFPDAYDDIMGRLFRTFIITQFAWGLYNLSSTTSEIFMKVGKRFDIEFDDILMPFISKLVRFAIIAMSLSIIASEWDYDVSGFVAGLGLGGLAFALAAQDSIGNFFGGVVIITEKPFTLGDWISTPTVEGTVEDITFRSTKIRTFAQALVTVPNSTLANQAITNWSQMGKRQITFNLGITYTTPKEKIERCVQRIDDMLRNHDEIHQELIMVRFNAFNSSSLDIFLYFFTKTTQWEEFLRVREDINLRIMGILEEEAVSVAFPSRSIYMEKAEMDKMSTSVDAAKDNSSL</sequence>
<dbReference type="Gene3D" id="2.30.30.60">
    <property type="match status" value="1"/>
</dbReference>
<dbReference type="Pfam" id="PF21082">
    <property type="entry name" value="MS_channel_3rd"/>
    <property type="match status" value="1"/>
</dbReference>
<comment type="similarity">
    <text evidence="2">Belongs to the MscS (TC 1.A.23) family.</text>
</comment>
<feature type="transmembrane region" description="Helical" evidence="7">
    <location>
        <begin position="171"/>
        <end position="189"/>
    </location>
</feature>
<organism evidence="11 12">
    <name type="scientific">Evansella alkalicola</name>
    <dbReference type="NCBI Taxonomy" id="745819"/>
    <lineage>
        <taxon>Bacteria</taxon>
        <taxon>Bacillati</taxon>
        <taxon>Bacillota</taxon>
        <taxon>Bacilli</taxon>
        <taxon>Bacillales</taxon>
        <taxon>Bacillaceae</taxon>
        <taxon>Evansella</taxon>
    </lineage>
</organism>
<feature type="domain" description="Mechanosensitive ion channel MscS C-terminal" evidence="9">
    <location>
        <begin position="264"/>
        <end position="349"/>
    </location>
</feature>
<feature type="transmembrane region" description="Helical" evidence="7">
    <location>
        <begin position="27"/>
        <end position="44"/>
    </location>
</feature>
<dbReference type="InterPro" id="IPR011066">
    <property type="entry name" value="MscS_channel_C_sf"/>
</dbReference>
<keyword evidence="3" id="KW-1003">Cell membrane</keyword>
<evidence type="ECO:0000256" key="7">
    <source>
        <dbReference type="SAM" id="Phobius"/>
    </source>
</evidence>
<dbReference type="InterPro" id="IPR049142">
    <property type="entry name" value="MS_channel_1st"/>
</dbReference>
<evidence type="ECO:0000256" key="5">
    <source>
        <dbReference type="ARBA" id="ARBA00022989"/>
    </source>
</evidence>
<dbReference type="InterPro" id="IPR045042">
    <property type="entry name" value="YnaI-like"/>
</dbReference>
<keyword evidence="6 7" id="KW-0472">Membrane</keyword>
<comment type="subcellular location">
    <subcellularLocation>
        <location evidence="1">Cell membrane</location>
        <topology evidence="1">Multi-pass membrane protein</topology>
    </subcellularLocation>
</comment>
<dbReference type="InterPro" id="IPR011014">
    <property type="entry name" value="MscS_channel_TM-2"/>
</dbReference>